<feature type="domain" description="Low molecular weight protein antigen 6 PH" evidence="3">
    <location>
        <begin position="75"/>
        <end position="145"/>
    </location>
</feature>
<feature type="region of interest" description="Disordered" evidence="1">
    <location>
        <begin position="1"/>
        <end position="20"/>
    </location>
</feature>
<dbReference type="RefSeq" id="WP_166021428.1">
    <property type="nucleotide sequence ID" value="NZ_JBEZNA010000036.1"/>
</dbReference>
<keyword evidence="2" id="KW-0812">Transmembrane</keyword>
<gene>
    <name evidence="4" type="ORF">AB0D95_16805</name>
</gene>
<keyword evidence="2" id="KW-1133">Transmembrane helix</keyword>
<evidence type="ECO:0000256" key="1">
    <source>
        <dbReference type="SAM" id="MobiDB-lite"/>
    </source>
</evidence>
<feature type="compositionally biased region" description="Polar residues" evidence="1">
    <location>
        <begin position="1"/>
        <end position="11"/>
    </location>
</feature>
<dbReference type="Proteomes" id="UP001551584">
    <property type="component" value="Unassembled WGS sequence"/>
</dbReference>
<evidence type="ECO:0000256" key="2">
    <source>
        <dbReference type="SAM" id="Phobius"/>
    </source>
</evidence>
<keyword evidence="5" id="KW-1185">Reference proteome</keyword>
<dbReference type="EMBL" id="JBEZNA010000036">
    <property type="protein sequence ID" value="MEU9578897.1"/>
    <property type="molecule type" value="Genomic_DNA"/>
</dbReference>
<organism evidence="4 5">
    <name type="scientific">Streptomyces chilikensis</name>
    <dbReference type="NCBI Taxonomy" id="1194079"/>
    <lineage>
        <taxon>Bacteria</taxon>
        <taxon>Bacillati</taxon>
        <taxon>Actinomycetota</taxon>
        <taxon>Actinomycetes</taxon>
        <taxon>Kitasatosporales</taxon>
        <taxon>Streptomycetaceae</taxon>
        <taxon>Streptomyces</taxon>
    </lineage>
</organism>
<protein>
    <submittedName>
        <fullName evidence="4">PH domain-containing protein</fullName>
    </submittedName>
</protein>
<comment type="caution">
    <text evidence="4">The sequence shown here is derived from an EMBL/GenBank/DDBJ whole genome shotgun (WGS) entry which is preliminary data.</text>
</comment>
<accession>A0ABV3ERQ6</accession>
<proteinExistence type="predicted"/>
<name>A0ABV3ERQ6_9ACTN</name>
<reference evidence="4 5" key="1">
    <citation type="submission" date="2024-06" db="EMBL/GenBank/DDBJ databases">
        <title>The Natural Products Discovery Center: Release of the First 8490 Sequenced Strains for Exploring Actinobacteria Biosynthetic Diversity.</title>
        <authorList>
            <person name="Kalkreuter E."/>
            <person name="Kautsar S.A."/>
            <person name="Yang D."/>
            <person name="Bader C.D."/>
            <person name="Teijaro C.N."/>
            <person name="Fluegel L."/>
            <person name="Davis C.M."/>
            <person name="Simpson J.R."/>
            <person name="Lauterbach L."/>
            <person name="Steele A.D."/>
            <person name="Gui C."/>
            <person name="Meng S."/>
            <person name="Li G."/>
            <person name="Viehrig K."/>
            <person name="Ye F."/>
            <person name="Su P."/>
            <person name="Kiefer A.F."/>
            <person name="Nichols A."/>
            <person name="Cepeda A.J."/>
            <person name="Yan W."/>
            <person name="Fan B."/>
            <person name="Jiang Y."/>
            <person name="Adhikari A."/>
            <person name="Zheng C.-J."/>
            <person name="Schuster L."/>
            <person name="Cowan T.M."/>
            <person name="Smanski M.J."/>
            <person name="Chevrette M.G."/>
            <person name="De Carvalho L.P.S."/>
            <person name="Shen B."/>
        </authorList>
    </citation>
    <scope>NUCLEOTIDE SEQUENCE [LARGE SCALE GENOMIC DNA]</scope>
    <source>
        <strain evidence="4 5">NPDC048117</strain>
    </source>
</reference>
<feature type="transmembrane region" description="Helical" evidence="2">
    <location>
        <begin position="28"/>
        <end position="48"/>
    </location>
</feature>
<feature type="transmembrane region" description="Helical" evidence="2">
    <location>
        <begin position="194"/>
        <end position="215"/>
    </location>
</feature>
<evidence type="ECO:0000313" key="4">
    <source>
        <dbReference type="EMBL" id="MEU9578897.1"/>
    </source>
</evidence>
<evidence type="ECO:0000259" key="3">
    <source>
        <dbReference type="Pfam" id="PF10756"/>
    </source>
</evidence>
<sequence length="216" mass="22980">MSTPSDHQSSPEPGRGPGPVRVFRSNSAIAGGILLTLVFGALALDAIVNGTARTAWSALAVVLIVAPVVVAFTFRPAVHVDEDRLRVRNPFRTVTLPWGAVAAFRSGYSHEVLDTGGRRYQLWALPVSLRARKKAQRVKARQDAVSPVGMSTDGVAAGVAAAPGRGDTDRIVDDLRELQERRASAAPGEVTVRWAYEIFAPVLAGLVVLGIVQLIT</sequence>
<dbReference type="InterPro" id="IPR019692">
    <property type="entry name" value="CFP-6_PH"/>
</dbReference>
<dbReference type="Pfam" id="PF10756">
    <property type="entry name" value="bPH_6"/>
    <property type="match status" value="1"/>
</dbReference>
<keyword evidence="2" id="KW-0472">Membrane</keyword>
<evidence type="ECO:0000313" key="5">
    <source>
        <dbReference type="Proteomes" id="UP001551584"/>
    </source>
</evidence>
<feature type="transmembrane region" description="Helical" evidence="2">
    <location>
        <begin position="55"/>
        <end position="74"/>
    </location>
</feature>